<name>A0A650CTU0_ACIAM</name>
<organism evidence="2 3">
    <name type="scientific">Acidianus ambivalens</name>
    <name type="common">Desulfurolobus ambivalens</name>
    <dbReference type="NCBI Taxonomy" id="2283"/>
    <lineage>
        <taxon>Archaea</taxon>
        <taxon>Thermoproteota</taxon>
        <taxon>Thermoprotei</taxon>
        <taxon>Sulfolobales</taxon>
        <taxon>Sulfolobaceae</taxon>
        <taxon>Acidianus</taxon>
    </lineage>
</organism>
<evidence type="ECO:0000313" key="2">
    <source>
        <dbReference type="EMBL" id="QGR21260.1"/>
    </source>
</evidence>
<dbReference type="Pfam" id="PF05942">
    <property type="entry name" value="PaREP1"/>
    <property type="match status" value="1"/>
</dbReference>
<keyword evidence="3" id="KW-1185">Reference proteome</keyword>
<dbReference type="InterPro" id="IPR010268">
    <property type="entry name" value="PaREP1"/>
</dbReference>
<evidence type="ECO:0000313" key="4">
    <source>
        <dbReference type="Proteomes" id="UP000474054"/>
    </source>
</evidence>
<gene>
    <name evidence="2" type="ORF">D1866_04025</name>
    <name evidence="1" type="ORF">GFB69_10805</name>
</gene>
<evidence type="ECO:0000313" key="1">
    <source>
        <dbReference type="EMBL" id="MQL56202.1"/>
    </source>
</evidence>
<evidence type="ECO:0008006" key="5">
    <source>
        <dbReference type="Google" id="ProtNLM"/>
    </source>
</evidence>
<accession>A0A650CTU0</accession>
<sequence>MEEKLSSLKIDRKAYIRARIIETLDDLDVGINMWLAGRTRNSAGKIFNAVKALLSALVTKNLDKLSAKDEWYAKRGYTAPTNALKGISIDLAKLGYRDVENITNLAFLLHDYQYNGFDPDFSKYKNKEEVLHDIITLARGILDNIKKEWFKEEWDEKLDVLYSIITSDLERMEKNSVK</sequence>
<proteinExistence type="predicted"/>
<dbReference type="GeneID" id="42778875"/>
<protein>
    <recommendedName>
        <fullName evidence="5">PaREP1 family protein</fullName>
    </recommendedName>
</protein>
<reference evidence="2 3" key="2">
    <citation type="submission" date="2019-10" db="EMBL/GenBank/DDBJ databases">
        <title>Genome Sequences from Six Type Strain Members of the Archaeal Family Sulfolobaceae: Acidianus ambivalens, Acidianus infernus, Metallosphaera prunae, Stygiolobus azoricus, Sulfolobus metallicus, and Sulfurisphaera ohwakuensis.</title>
        <authorList>
            <person name="Counts J.A."/>
            <person name="Kelly R.M."/>
        </authorList>
    </citation>
    <scope>NUCLEOTIDE SEQUENCE [LARGE SCALE GENOMIC DNA]</scope>
    <source>
        <strain evidence="2 3">LEI 10</strain>
    </source>
</reference>
<reference evidence="1 4" key="1">
    <citation type="submission" date="2019-10" db="EMBL/GenBank/DDBJ databases">
        <title>Comparative genomics of sulfur disproportionating microorganisms.</title>
        <authorList>
            <person name="Ward L.M."/>
            <person name="Bertran E."/>
            <person name="Johnston D."/>
        </authorList>
    </citation>
    <scope>NUCLEOTIDE SEQUENCE [LARGE SCALE GENOMIC DNA]</scope>
    <source>
        <strain evidence="1 4">DSM 3772</strain>
    </source>
</reference>
<evidence type="ECO:0000313" key="3">
    <source>
        <dbReference type="Proteomes" id="UP000426328"/>
    </source>
</evidence>
<dbReference type="AlphaFoldDB" id="A0A650CTU0"/>
<dbReference type="EMBL" id="CP045482">
    <property type="protein sequence ID" value="QGR21260.1"/>
    <property type="molecule type" value="Genomic_DNA"/>
</dbReference>
<dbReference type="RefSeq" id="WP_152942678.1">
    <property type="nucleotide sequence ID" value="NZ_CP045482.1"/>
</dbReference>
<dbReference type="KEGG" id="aamb:D1866_04025"/>
<dbReference type="EMBL" id="WHYS01000002">
    <property type="protein sequence ID" value="MQL56202.1"/>
    <property type="molecule type" value="Genomic_DNA"/>
</dbReference>
<dbReference type="Proteomes" id="UP000474054">
    <property type="component" value="Unassembled WGS sequence"/>
</dbReference>
<dbReference type="Proteomes" id="UP000426328">
    <property type="component" value="Chromosome"/>
</dbReference>